<dbReference type="PRINTS" id="PR00421">
    <property type="entry name" value="THIOREDOXIN"/>
</dbReference>
<evidence type="ECO:0000259" key="7">
    <source>
        <dbReference type="PROSITE" id="PS51352"/>
    </source>
</evidence>
<dbReference type="Pfam" id="PF00085">
    <property type="entry name" value="Thioredoxin"/>
    <property type="match status" value="1"/>
</dbReference>
<comment type="similarity">
    <text evidence="1">Belongs to the thioredoxin family.</text>
</comment>
<gene>
    <name evidence="8" type="ORF">EV645_5677</name>
</gene>
<keyword evidence="3" id="KW-0249">Electron transport</keyword>
<dbReference type="AlphaFoldDB" id="A0A4Q7WR71"/>
<dbReference type="OrthoDB" id="9790390at2"/>
<sequence>MATVELTQDNFNEVVGGDGLVLVDFWAEWCGPCKMFGPVYEKSSEQHADITFGKVDTEAQGELAQAFQISSIPTLMAVRDGVVLYSQAGALPSASLEDLIGQLRAVDMEEVKAQIAAHEAEHGSEPHTH</sequence>
<dbReference type="InterPro" id="IPR013766">
    <property type="entry name" value="Thioredoxin_domain"/>
</dbReference>
<organism evidence="8 9">
    <name type="scientific">Kribbella rubisoli</name>
    <dbReference type="NCBI Taxonomy" id="3075929"/>
    <lineage>
        <taxon>Bacteria</taxon>
        <taxon>Bacillati</taxon>
        <taxon>Actinomycetota</taxon>
        <taxon>Actinomycetes</taxon>
        <taxon>Propionibacteriales</taxon>
        <taxon>Kribbellaceae</taxon>
        <taxon>Kribbella</taxon>
    </lineage>
</organism>
<evidence type="ECO:0000313" key="8">
    <source>
        <dbReference type="EMBL" id="RZU12408.1"/>
    </source>
</evidence>
<dbReference type="PROSITE" id="PS51352">
    <property type="entry name" value="THIOREDOXIN_2"/>
    <property type="match status" value="1"/>
</dbReference>
<evidence type="ECO:0000256" key="4">
    <source>
        <dbReference type="ARBA" id="ARBA00023157"/>
    </source>
</evidence>
<evidence type="ECO:0000256" key="2">
    <source>
        <dbReference type="ARBA" id="ARBA00022448"/>
    </source>
</evidence>
<dbReference type="SUPFAM" id="SSF52833">
    <property type="entry name" value="Thioredoxin-like"/>
    <property type="match status" value="1"/>
</dbReference>
<dbReference type="InterPro" id="IPR017937">
    <property type="entry name" value="Thioredoxin_CS"/>
</dbReference>
<dbReference type="GO" id="GO:0005829">
    <property type="term" value="C:cytosol"/>
    <property type="evidence" value="ECO:0007669"/>
    <property type="project" value="TreeGrafter"/>
</dbReference>
<dbReference type="FunFam" id="3.40.30.10:FF:000155">
    <property type="entry name" value="Thioredoxin"/>
    <property type="match status" value="1"/>
</dbReference>
<dbReference type="PANTHER" id="PTHR45663:SF40">
    <property type="entry name" value="THIOREDOXIN 2"/>
    <property type="match status" value="1"/>
</dbReference>
<evidence type="ECO:0000256" key="6">
    <source>
        <dbReference type="NCBIfam" id="TIGR01068"/>
    </source>
</evidence>
<dbReference type="PROSITE" id="PS00194">
    <property type="entry name" value="THIOREDOXIN_1"/>
    <property type="match status" value="1"/>
</dbReference>
<reference evidence="8 9" key="1">
    <citation type="journal article" date="2015" name="Stand. Genomic Sci.">
        <title>Genomic Encyclopedia of Bacterial and Archaeal Type Strains, Phase III: the genomes of soil and plant-associated and newly described type strains.</title>
        <authorList>
            <person name="Whitman W.B."/>
            <person name="Woyke T."/>
            <person name="Klenk H.P."/>
            <person name="Zhou Y."/>
            <person name="Lilburn T.G."/>
            <person name="Beck B.J."/>
            <person name="De Vos P."/>
            <person name="Vandamme P."/>
            <person name="Eisen J.A."/>
            <person name="Garrity G."/>
            <person name="Hugenholtz P."/>
            <person name="Kyrpides N.C."/>
        </authorList>
    </citation>
    <scope>NUCLEOTIDE SEQUENCE [LARGE SCALE GENOMIC DNA]</scope>
    <source>
        <strain evidence="8 9">VKM Ac-2540</strain>
    </source>
</reference>
<dbReference type="Proteomes" id="UP000292027">
    <property type="component" value="Unassembled WGS sequence"/>
</dbReference>
<dbReference type="NCBIfam" id="TIGR01068">
    <property type="entry name" value="thioredoxin"/>
    <property type="match status" value="1"/>
</dbReference>
<dbReference type="RefSeq" id="WP_130447001.1">
    <property type="nucleotide sequence ID" value="NZ_SHKR01000014.1"/>
</dbReference>
<dbReference type="InterPro" id="IPR036249">
    <property type="entry name" value="Thioredoxin-like_sf"/>
</dbReference>
<feature type="domain" description="Thioredoxin" evidence="7">
    <location>
        <begin position="1"/>
        <end position="105"/>
    </location>
</feature>
<protein>
    <recommendedName>
        <fullName evidence="6">Thioredoxin</fullName>
    </recommendedName>
</protein>
<keyword evidence="9" id="KW-1185">Reference proteome</keyword>
<evidence type="ECO:0000256" key="1">
    <source>
        <dbReference type="ARBA" id="ARBA00008987"/>
    </source>
</evidence>
<evidence type="ECO:0000256" key="3">
    <source>
        <dbReference type="ARBA" id="ARBA00022982"/>
    </source>
</evidence>
<dbReference type="GO" id="GO:0015035">
    <property type="term" value="F:protein-disulfide reductase activity"/>
    <property type="evidence" value="ECO:0007669"/>
    <property type="project" value="UniProtKB-UniRule"/>
</dbReference>
<accession>A0A4Q7WR71</accession>
<keyword evidence="2" id="KW-0813">Transport</keyword>
<evidence type="ECO:0000256" key="5">
    <source>
        <dbReference type="ARBA" id="ARBA00023284"/>
    </source>
</evidence>
<proteinExistence type="inferred from homology"/>
<dbReference type="PANTHER" id="PTHR45663">
    <property type="entry name" value="GEO12009P1"/>
    <property type="match status" value="1"/>
</dbReference>
<dbReference type="EMBL" id="SHKR01000014">
    <property type="protein sequence ID" value="RZU12408.1"/>
    <property type="molecule type" value="Genomic_DNA"/>
</dbReference>
<dbReference type="Gene3D" id="3.40.30.10">
    <property type="entry name" value="Glutaredoxin"/>
    <property type="match status" value="1"/>
</dbReference>
<dbReference type="CDD" id="cd02947">
    <property type="entry name" value="TRX_family"/>
    <property type="match status" value="1"/>
</dbReference>
<keyword evidence="4" id="KW-1015">Disulfide bond</keyword>
<name>A0A4Q7WR71_9ACTN</name>
<dbReference type="InterPro" id="IPR005746">
    <property type="entry name" value="Thioredoxin"/>
</dbReference>
<keyword evidence="5" id="KW-0676">Redox-active center</keyword>
<evidence type="ECO:0000313" key="9">
    <source>
        <dbReference type="Proteomes" id="UP000292027"/>
    </source>
</evidence>
<comment type="caution">
    <text evidence="8">The sequence shown here is derived from an EMBL/GenBank/DDBJ whole genome shotgun (WGS) entry which is preliminary data.</text>
</comment>